<proteinExistence type="predicted"/>
<dbReference type="SUPFAM" id="SSF51905">
    <property type="entry name" value="FAD/NAD(P)-binding domain"/>
    <property type="match status" value="1"/>
</dbReference>
<dbReference type="EMBL" id="JAUEPL010000001">
    <property type="protein sequence ID" value="MDN3292721.1"/>
    <property type="molecule type" value="Genomic_DNA"/>
</dbReference>
<keyword evidence="6" id="KW-0560">Oxidoreductase</keyword>
<gene>
    <name evidence="6" type="ORF">QWM81_01395</name>
</gene>
<dbReference type="PANTHER" id="PTHR43004">
    <property type="entry name" value="TRK SYSTEM POTASSIUM UPTAKE PROTEIN"/>
    <property type="match status" value="1"/>
</dbReference>
<dbReference type="InterPro" id="IPR002938">
    <property type="entry name" value="FAD-bd"/>
</dbReference>
<evidence type="ECO:0000313" key="7">
    <source>
        <dbReference type="Proteomes" id="UP001174050"/>
    </source>
</evidence>
<evidence type="ECO:0000256" key="4">
    <source>
        <dbReference type="SAM" id="MobiDB-lite"/>
    </source>
</evidence>
<keyword evidence="7" id="KW-1185">Reference proteome</keyword>
<protein>
    <submittedName>
        <fullName evidence="6">FAD-dependent monooxygenase</fullName>
    </submittedName>
</protein>
<keyword evidence="2" id="KW-0285">Flavoprotein</keyword>
<dbReference type="PRINTS" id="PR00420">
    <property type="entry name" value="RNGMNOXGNASE"/>
</dbReference>
<evidence type="ECO:0000256" key="3">
    <source>
        <dbReference type="ARBA" id="ARBA00022827"/>
    </source>
</evidence>
<evidence type="ECO:0000313" key="6">
    <source>
        <dbReference type="EMBL" id="MDN3292721.1"/>
    </source>
</evidence>
<keyword evidence="3" id="KW-0274">FAD</keyword>
<dbReference type="InterPro" id="IPR050641">
    <property type="entry name" value="RIFMO-like"/>
</dbReference>
<organism evidence="6 7">
    <name type="scientific">Streptomyces ficellus</name>
    <dbReference type="NCBI Taxonomy" id="1977088"/>
    <lineage>
        <taxon>Bacteria</taxon>
        <taxon>Bacillati</taxon>
        <taxon>Actinomycetota</taxon>
        <taxon>Actinomycetes</taxon>
        <taxon>Kitasatosporales</taxon>
        <taxon>Streptomycetaceae</taxon>
        <taxon>Streptomyces</taxon>
    </lineage>
</organism>
<dbReference type="GO" id="GO:0004497">
    <property type="term" value="F:monooxygenase activity"/>
    <property type="evidence" value="ECO:0007669"/>
    <property type="project" value="UniProtKB-KW"/>
</dbReference>
<sequence>MDPVIVVGAGPVGLALSLALAAQGVPTVVLDEGPGKDEPRAARTAVLRPDTAAFVERLGCATVRDEGTRWTGWRSMRRKQLMRHIEFGARPVESGPLEPGAGSGQFGPGPAESGPAESGSVESGSAESGPAESGSEVPSPLHIPQHALARGLRDAIAALPDRELVRLVPDSRLDSIEQDAHGVTAHTRGPGATWWRGSHLVGCDGARSTVRKLLGIRFPGRTAVERHAVATLRTELPWPGEALLHRQPPWRGVGEEVTARPLRDGDWRLDWLLPPRGDLVTPDALVSRIRETLAGWCGETPAYDLVDTGVYTLHHRLAKSWRVDRAFLAGDAAHLLGALGTQGLDEGLRDADNLAWKLALAWHHGASEALLDSYQAERRTAVAARLRAADQSLPVLRGAGGLRTYLRGGGHDALLMDGHLGRGPLGAPPAYPHSPLAPPYAEAHTSVGTPLGAPVADVRVTAPDGTTARLRDRLGRGRLLAVLVAPGTGVWDRRHWMTAGVMPRLVEAVGALPVEGEVLVTEAYPGAAAHTVLLVRPDGHLAAAFGGVRPAELYAAADAVRGGAPERVHSDRTADVN</sequence>
<evidence type="ECO:0000256" key="2">
    <source>
        <dbReference type="ARBA" id="ARBA00022630"/>
    </source>
</evidence>
<name>A0ABT7Z0T7_9ACTN</name>
<feature type="region of interest" description="Disordered" evidence="4">
    <location>
        <begin position="89"/>
        <end position="141"/>
    </location>
</feature>
<dbReference type="InterPro" id="IPR036188">
    <property type="entry name" value="FAD/NAD-bd_sf"/>
</dbReference>
<dbReference type="PANTHER" id="PTHR43004:SF19">
    <property type="entry name" value="BINDING MONOOXYGENASE, PUTATIVE (JCVI)-RELATED"/>
    <property type="match status" value="1"/>
</dbReference>
<feature type="compositionally biased region" description="Low complexity" evidence="4">
    <location>
        <begin position="111"/>
        <end position="140"/>
    </location>
</feature>
<dbReference type="RefSeq" id="WP_290109510.1">
    <property type="nucleotide sequence ID" value="NZ_JAUEPL010000001.1"/>
</dbReference>
<dbReference type="Gene3D" id="3.50.50.60">
    <property type="entry name" value="FAD/NAD(P)-binding domain"/>
    <property type="match status" value="2"/>
</dbReference>
<comment type="cofactor">
    <cofactor evidence="1">
        <name>FAD</name>
        <dbReference type="ChEBI" id="CHEBI:57692"/>
    </cofactor>
</comment>
<keyword evidence="6" id="KW-0503">Monooxygenase</keyword>
<comment type="caution">
    <text evidence="6">The sequence shown here is derived from an EMBL/GenBank/DDBJ whole genome shotgun (WGS) entry which is preliminary data.</text>
</comment>
<evidence type="ECO:0000259" key="5">
    <source>
        <dbReference type="Pfam" id="PF01494"/>
    </source>
</evidence>
<dbReference type="Pfam" id="PF01494">
    <property type="entry name" value="FAD_binding_3"/>
    <property type="match status" value="1"/>
</dbReference>
<accession>A0ABT7Z0T7</accession>
<reference evidence="6" key="1">
    <citation type="submission" date="2023-06" db="EMBL/GenBank/DDBJ databases">
        <title>WGS-Sequencing of Streptomyces ficellus isolate 21 collected from sand in Gara Djebilet Iron Mine in Algeria.</title>
        <authorList>
            <person name="Zegers G.P."/>
            <person name="Gomez A."/>
            <person name="Gueddou A."/>
            <person name="Zahara A.F."/>
            <person name="Worth M."/>
            <person name="Sevigny J.L."/>
            <person name="Tisa L."/>
        </authorList>
    </citation>
    <scope>NUCLEOTIDE SEQUENCE</scope>
    <source>
        <strain evidence="6">AS11</strain>
    </source>
</reference>
<feature type="domain" description="FAD-binding" evidence="5">
    <location>
        <begin position="3"/>
        <end position="386"/>
    </location>
</feature>
<evidence type="ECO:0000256" key="1">
    <source>
        <dbReference type="ARBA" id="ARBA00001974"/>
    </source>
</evidence>
<dbReference type="Gene3D" id="3.30.70.2450">
    <property type="match status" value="1"/>
</dbReference>
<dbReference type="Proteomes" id="UP001174050">
    <property type="component" value="Unassembled WGS sequence"/>
</dbReference>